<reference evidence="2 3" key="1">
    <citation type="submission" date="2018-08" db="EMBL/GenBank/DDBJ databases">
        <title>Genome and evolution of the arbuscular mycorrhizal fungus Diversispora epigaea (formerly Glomus versiforme) and its bacterial endosymbionts.</title>
        <authorList>
            <person name="Sun X."/>
            <person name="Fei Z."/>
            <person name="Harrison M."/>
        </authorList>
    </citation>
    <scope>NUCLEOTIDE SEQUENCE [LARGE SCALE GENOMIC DNA]</scope>
    <source>
        <strain evidence="2 3">IT104</strain>
    </source>
</reference>
<proteinExistence type="predicted"/>
<feature type="region of interest" description="Disordered" evidence="1">
    <location>
        <begin position="16"/>
        <end position="49"/>
    </location>
</feature>
<dbReference type="Proteomes" id="UP000266861">
    <property type="component" value="Unassembled WGS sequence"/>
</dbReference>
<evidence type="ECO:0000313" key="3">
    <source>
        <dbReference type="Proteomes" id="UP000266861"/>
    </source>
</evidence>
<dbReference type="EMBL" id="PQFF01000125">
    <property type="protein sequence ID" value="RHZ80530.1"/>
    <property type="molecule type" value="Genomic_DNA"/>
</dbReference>
<evidence type="ECO:0000313" key="2">
    <source>
        <dbReference type="EMBL" id="RHZ80530.1"/>
    </source>
</evidence>
<sequence>MINSLESKNLLNNEYNFESIYENSNEDEDDKNENEGENEDKDKEDEKNLYNVEIEEKSLISNISNFSVLFFKNMKLSNSDENYSFNNYAPNNNKKQNLSSFLIMHTLT</sequence>
<accession>A0A397J6X0</accession>
<evidence type="ECO:0000256" key="1">
    <source>
        <dbReference type="SAM" id="MobiDB-lite"/>
    </source>
</evidence>
<keyword evidence="3" id="KW-1185">Reference proteome</keyword>
<name>A0A397J6X0_9GLOM</name>
<gene>
    <name evidence="2" type="ORF">Glove_134g265</name>
</gene>
<feature type="compositionally biased region" description="Basic and acidic residues" evidence="1">
    <location>
        <begin position="40"/>
        <end position="49"/>
    </location>
</feature>
<organism evidence="2 3">
    <name type="scientific">Diversispora epigaea</name>
    <dbReference type="NCBI Taxonomy" id="1348612"/>
    <lineage>
        <taxon>Eukaryota</taxon>
        <taxon>Fungi</taxon>
        <taxon>Fungi incertae sedis</taxon>
        <taxon>Mucoromycota</taxon>
        <taxon>Glomeromycotina</taxon>
        <taxon>Glomeromycetes</taxon>
        <taxon>Diversisporales</taxon>
        <taxon>Diversisporaceae</taxon>
        <taxon>Diversispora</taxon>
    </lineage>
</organism>
<comment type="caution">
    <text evidence="2">The sequence shown here is derived from an EMBL/GenBank/DDBJ whole genome shotgun (WGS) entry which is preliminary data.</text>
</comment>
<dbReference type="AlphaFoldDB" id="A0A397J6X0"/>
<protein>
    <submittedName>
        <fullName evidence="2">Uncharacterized protein</fullName>
    </submittedName>
</protein>
<feature type="compositionally biased region" description="Acidic residues" evidence="1">
    <location>
        <begin position="24"/>
        <end position="39"/>
    </location>
</feature>